<evidence type="ECO:0000313" key="1">
    <source>
        <dbReference type="EMBL" id="MFA9460267.1"/>
    </source>
</evidence>
<protein>
    <submittedName>
        <fullName evidence="1">Type VI secretion system baseplate subunit TssG</fullName>
    </submittedName>
</protein>
<dbReference type="Pfam" id="PF06996">
    <property type="entry name" value="T6SS_TssG"/>
    <property type="match status" value="1"/>
</dbReference>
<dbReference type="EMBL" id="JBGUAW010000003">
    <property type="protein sequence ID" value="MFA9460267.1"/>
    <property type="molecule type" value="Genomic_DNA"/>
</dbReference>
<name>A0ABV4TTE0_9GAMM</name>
<dbReference type="InterPro" id="IPR010732">
    <property type="entry name" value="T6SS_TssG-like"/>
</dbReference>
<comment type="caution">
    <text evidence="1">The sequence shown here is derived from an EMBL/GenBank/DDBJ whole genome shotgun (WGS) entry which is preliminary data.</text>
</comment>
<evidence type="ECO:0000313" key="2">
    <source>
        <dbReference type="Proteomes" id="UP001575181"/>
    </source>
</evidence>
<dbReference type="RefSeq" id="WP_373655051.1">
    <property type="nucleotide sequence ID" value="NZ_JBGUAW010000003.1"/>
</dbReference>
<accession>A0ABV4TTE0</accession>
<gene>
    <name evidence="1" type="primary">tssG</name>
    <name evidence="1" type="ORF">ACERLL_05445</name>
</gene>
<reference evidence="1 2" key="1">
    <citation type="submission" date="2024-08" db="EMBL/GenBank/DDBJ databases">
        <title>Whole-genome sequencing of halo(alkali)philic microorganisms from hypersaline lakes.</title>
        <authorList>
            <person name="Sorokin D.Y."/>
            <person name="Merkel A.Y."/>
            <person name="Messina E."/>
            <person name="Yakimov M."/>
        </authorList>
    </citation>
    <scope>NUCLEOTIDE SEQUENCE [LARGE SCALE GENOMIC DNA]</scope>
    <source>
        <strain evidence="1 2">Cl-TMA</strain>
    </source>
</reference>
<dbReference type="PANTHER" id="PTHR35564:SF3">
    <property type="entry name" value="TYPE VI SECRETION SYSTEM BASEPLATE SUBUNIT TSSG"/>
    <property type="match status" value="1"/>
</dbReference>
<keyword evidence="2" id="KW-1185">Reference proteome</keyword>
<dbReference type="PANTHER" id="PTHR35564">
    <property type="match status" value="1"/>
</dbReference>
<organism evidence="1 2">
    <name type="scientific">Thiohalorhabdus methylotrophus</name>
    <dbReference type="NCBI Taxonomy" id="3242694"/>
    <lineage>
        <taxon>Bacteria</taxon>
        <taxon>Pseudomonadati</taxon>
        <taxon>Pseudomonadota</taxon>
        <taxon>Gammaproteobacteria</taxon>
        <taxon>Thiohalorhabdales</taxon>
        <taxon>Thiohalorhabdaceae</taxon>
        <taxon>Thiohalorhabdus</taxon>
    </lineage>
</organism>
<dbReference type="NCBIfam" id="TIGR03347">
    <property type="entry name" value="VI_chp_1"/>
    <property type="match status" value="1"/>
</dbReference>
<proteinExistence type="predicted"/>
<dbReference type="Proteomes" id="UP001575181">
    <property type="component" value="Unassembled WGS sequence"/>
</dbReference>
<sequence length="316" mass="35344">MIAQLENSPGSFGFLQALRILRRALRREGRDPEQCIRIRPDLSQARPARAVEAVERDADGTYWVTVNLPGLYGARSPLPRFYTEDLLAANQEDQPAPRLLLDALHARLYHLWYRARLHGRPAVAAEEGDRRFSGLVAALVGFEAEGERSDSLPARESLRYVKLLGPRQRSAQGLAALLRDAFPGVEFRVRECVPRRVRVPASQRLSLGRQANRLGQTTVVGDEIRERKGKLQVEVGPVDAGTFARWVNDRVEWRRMVRLVRAYLKAPLECELVFRLAPGTAGSLCLGDPDWARLGQSGWLFSGDAREGGRAVLPLV</sequence>